<evidence type="ECO:0000313" key="2">
    <source>
        <dbReference type="Proteomes" id="UP000656319"/>
    </source>
</evidence>
<dbReference type="Proteomes" id="UP000656319">
    <property type="component" value="Unassembled WGS sequence"/>
</dbReference>
<evidence type="ECO:0000313" key="1">
    <source>
        <dbReference type="EMBL" id="CAD6550235.1"/>
    </source>
</evidence>
<comment type="caution">
    <text evidence="1">The sequence shown here is derived from an EMBL/GenBank/DDBJ whole genome shotgun (WGS) entry which is preliminary data.</text>
</comment>
<protein>
    <submittedName>
        <fullName evidence="1">Uncharacterized protein</fullName>
    </submittedName>
</protein>
<dbReference type="EMBL" id="CAJHCQ010000014">
    <property type="protein sequence ID" value="CAD6550235.1"/>
    <property type="molecule type" value="Genomic_DNA"/>
</dbReference>
<keyword evidence="2" id="KW-1185">Reference proteome</keyword>
<dbReference type="RefSeq" id="WP_201698537.1">
    <property type="nucleotide sequence ID" value="NZ_CAJHCQ010000014.1"/>
</dbReference>
<sequence>MQLALGKRELESGRVMHDLVNTRRASADCEAEITHLRVTNHKICGM</sequence>
<organism evidence="1 2">
    <name type="scientific">Paraburkholderia hiiakae</name>
    <dbReference type="NCBI Taxonomy" id="1081782"/>
    <lineage>
        <taxon>Bacteria</taxon>
        <taxon>Pseudomonadati</taxon>
        <taxon>Pseudomonadota</taxon>
        <taxon>Betaproteobacteria</taxon>
        <taxon>Burkholderiales</taxon>
        <taxon>Burkholderiaceae</taxon>
        <taxon>Paraburkholderia</taxon>
    </lineage>
</organism>
<reference evidence="1 2" key="1">
    <citation type="submission" date="2020-10" db="EMBL/GenBank/DDBJ databases">
        <authorList>
            <person name="Peeters C."/>
        </authorList>
    </citation>
    <scope>NUCLEOTIDE SEQUENCE [LARGE SCALE GENOMIC DNA]</scope>
    <source>
        <strain evidence="1 2">LMG 27952</strain>
    </source>
</reference>
<accession>A0ABM8NZ29</accession>
<name>A0ABM8NZ29_9BURK</name>
<gene>
    <name evidence="1" type="ORF">LMG27952_04981</name>
</gene>
<proteinExistence type="predicted"/>